<organism evidence="7 8">
    <name type="scientific">Glutamicibacter creatinolyticus</name>
    <dbReference type="NCBI Taxonomy" id="162496"/>
    <lineage>
        <taxon>Bacteria</taxon>
        <taxon>Bacillati</taxon>
        <taxon>Actinomycetota</taxon>
        <taxon>Actinomycetes</taxon>
        <taxon>Micrococcales</taxon>
        <taxon>Micrococcaceae</taxon>
        <taxon>Glutamicibacter</taxon>
    </lineage>
</organism>
<dbReference type="RefSeq" id="WP_138176423.1">
    <property type="nucleotide sequence ID" value="NZ_BAAAGL010000014.1"/>
</dbReference>
<keyword evidence="3 6" id="KW-0812">Transmembrane</keyword>
<dbReference type="AlphaFoldDB" id="A0A5B7WPH4"/>
<dbReference type="PANTHER" id="PTHR30086:SF20">
    <property type="entry name" value="ARGININE EXPORTER PROTEIN ARGO-RELATED"/>
    <property type="match status" value="1"/>
</dbReference>
<keyword evidence="2" id="KW-1003">Cell membrane</keyword>
<feature type="transmembrane region" description="Helical" evidence="6">
    <location>
        <begin position="109"/>
        <end position="128"/>
    </location>
</feature>
<accession>A0A5B7WPH4</accession>
<dbReference type="EMBL" id="CP034412">
    <property type="protein sequence ID" value="QCY45812.1"/>
    <property type="molecule type" value="Genomic_DNA"/>
</dbReference>
<comment type="subcellular location">
    <subcellularLocation>
        <location evidence="1">Cell membrane</location>
        <topology evidence="1">Multi-pass membrane protein</topology>
    </subcellularLocation>
</comment>
<dbReference type="GO" id="GO:0005886">
    <property type="term" value="C:plasma membrane"/>
    <property type="evidence" value="ECO:0007669"/>
    <property type="project" value="UniProtKB-SubCell"/>
</dbReference>
<feature type="transmembrane region" description="Helical" evidence="6">
    <location>
        <begin position="148"/>
        <end position="170"/>
    </location>
</feature>
<evidence type="ECO:0000313" key="8">
    <source>
        <dbReference type="Proteomes" id="UP000307000"/>
    </source>
</evidence>
<dbReference type="PANTHER" id="PTHR30086">
    <property type="entry name" value="ARGININE EXPORTER PROTEIN ARGO"/>
    <property type="match status" value="1"/>
</dbReference>
<dbReference type="InterPro" id="IPR001123">
    <property type="entry name" value="LeuE-type"/>
</dbReference>
<evidence type="ECO:0000256" key="4">
    <source>
        <dbReference type="ARBA" id="ARBA00022989"/>
    </source>
</evidence>
<evidence type="ECO:0000313" key="7">
    <source>
        <dbReference type="EMBL" id="QCY45812.1"/>
    </source>
</evidence>
<proteinExistence type="predicted"/>
<dbReference type="KEGG" id="gcr:GcLGCM259_0018"/>
<protein>
    <submittedName>
        <fullName evidence="7">Arginine exporter protein ArgO</fullName>
    </submittedName>
</protein>
<evidence type="ECO:0000256" key="5">
    <source>
        <dbReference type="ARBA" id="ARBA00023136"/>
    </source>
</evidence>
<name>A0A5B7WPH4_9MICC</name>
<sequence>MLATPALLGFGTGLSLIVAIGAQNAFILRQGITRQHVWVAIIICMLSDIVLISAGIAGLGALIERAEWIMSAARIGGALFLALYALFALRRALSPTSMATKNSPSESSAWRVALTTLALTWLNPHVYVDTVLLLGSIGNSFAGARWQFGAGAIVASLVWFMALGVGSRYLARIFAKPRAWQLLDGFICLFMLYFAIRLILPLF</sequence>
<keyword evidence="5 6" id="KW-0472">Membrane</keyword>
<keyword evidence="4 6" id="KW-1133">Transmembrane helix</keyword>
<evidence type="ECO:0000256" key="2">
    <source>
        <dbReference type="ARBA" id="ARBA00022475"/>
    </source>
</evidence>
<feature type="transmembrane region" description="Helical" evidence="6">
    <location>
        <begin position="38"/>
        <end position="62"/>
    </location>
</feature>
<reference evidence="7 8" key="1">
    <citation type="submission" date="2018-12" db="EMBL/GenBank/DDBJ databases">
        <title>Complete Genome Sequence of Glutamicibacter creatinolyticus strain LGCM259,isolated from an abscess of a 12-year-old mare in Italy.</title>
        <authorList>
            <person name="Santos R.G."/>
            <person name="Silva A.L."/>
            <person name="Seyffert N."/>
            <person name="Castro T.L.P."/>
            <person name="Attili A.R."/>
            <person name="Rifici C."/>
            <person name="Mazzullo G."/>
            <person name="Brenig B."/>
            <person name="Venanzi F."/>
            <person name="Azevedo V."/>
        </authorList>
    </citation>
    <scope>NUCLEOTIDE SEQUENCE [LARGE SCALE GENOMIC DNA]</scope>
    <source>
        <strain evidence="7 8">LGCM 259</strain>
    </source>
</reference>
<evidence type="ECO:0000256" key="1">
    <source>
        <dbReference type="ARBA" id="ARBA00004651"/>
    </source>
</evidence>
<evidence type="ECO:0000256" key="3">
    <source>
        <dbReference type="ARBA" id="ARBA00022692"/>
    </source>
</evidence>
<dbReference type="Proteomes" id="UP000307000">
    <property type="component" value="Chromosome"/>
</dbReference>
<evidence type="ECO:0000256" key="6">
    <source>
        <dbReference type="SAM" id="Phobius"/>
    </source>
</evidence>
<gene>
    <name evidence="7" type="primary">argO</name>
    <name evidence="7" type="ORF">GcLGCM259_0018</name>
</gene>
<feature type="transmembrane region" description="Helical" evidence="6">
    <location>
        <begin position="6"/>
        <end position="26"/>
    </location>
</feature>
<dbReference type="Pfam" id="PF01810">
    <property type="entry name" value="LysE"/>
    <property type="match status" value="1"/>
</dbReference>
<feature type="transmembrane region" description="Helical" evidence="6">
    <location>
        <begin position="68"/>
        <end position="89"/>
    </location>
</feature>
<keyword evidence="8" id="KW-1185">Reference proteome</keyword>
<dbReference type="GO" id="GO:0015171">
    <property type="term" value="F:amino acid transmembrane transporter activity"/>
    <property type="evidence" value="ECO:0007669"/>
    <property type="project" value="TreeGrafter"/>
</dbReference>
<feature type="transmembrane region" description="Helical" evidence="6">
    <location>
        <begin position="182"/>
        <end position="200"/>
    </location>
</feature>